<protein>
    <submittedName>
        <fullName evidence="2">Uncharacterized protein</fullName>
    </submittedName>
</protein>
<accession>A0A6F8XZR7</accession>
<proteinExistence type="predicted"/>
<gene>
    <name evidence="2" type="ORF">Pflav_057540</name>
</gene>
<evidence type="ECO:0000313" key="3">
    <source>
        <dbReference type="Proteomes" id="UP000502508"/>
    </source>
</evidence>
<evidence type="ECO:0000256" key="1">
    <source>
        <dbReference type="SAM" id="MobiDB-lite"/>
    </source>
</evidence>
<reference evidence="2 3" key="2">
    <citation type="submission" date="2020-03" db="EMBL/GenBank/DDBJ databases">
        <authorList>
            <person name="Ichikawa N."/>
            <person name="Kimura A."/>
            <person name="Kitahashi Y."/>
            <person name="Uohara A."/>
        </authorList>
    </citation>
    <scope>NUCLEOTIDE SEQUENCE [LARGE SCALE GENOMIC DNA]</scope>
    <source>
        <strain evidence="2 3">NBRC 107702</strain>
    </source>
</reference>
<feature type="region of interest" description="Disordered" evidence="1">
    <location>
        <begin position="81"/>
        <end position="109"/>
    </location>
</feature>
<evidence type="ECO:0000313" key="2">
    <source>
        <dbReference type="EMBL" id="BCB79344.1"/>
    </source>
</evidence>
<dbReference type="AlphaFoldDB" id="A0A6F8XZR7"/>
<reference evidence="2 3" key="1">
    <citation type="submission" date="2020-03" db="EMBL/GenBank/DDBJ databases">
        <title>Whole genome shotgun sequence of Phytohabitans flavus NBRC 107702.</title>
        <authorList>
            <person name="Komaki H."/>
            <person name="Tamura T."/>
        </authorList>
    </citation>
    <scope>NUCLEOTIDE SEQUENCE [LARGE SCALE GENOMIC DNA]</scope>
    <source>
        <strain evidence="2 3">NBRC 107702</strain>
    </source>
</reference>
<dbReference type="KEGG" id="pfla:Pflav_057540"/>
<keyword evidence="3" id="KW-1185">Reference proteome</keyword>
<dbReference type="Proteomes" id="UP000502508">
    <property type="component" value="Chromosome"/>
</dbReference>
<dbReference type="EMBL" id="AP022870">
    <property type="protein sequence ID" value="BCB79344.1"/>
    <property type="molecule type" value="Genomic_DNA"/>
</dbReference>
<organism evidence="2 3">
    <name type="scientific">Phytohabitans flavus</name>
    <dbReference type="NCBI Taxonomy" id="1076124"/>
    <lineage>
        <taxon>Bacteria</taxon>
        <taxon>Bacillati</taxon>
        <taxon>Actinomycetota</taxon>
        <taxon>Actinomycetes</taxon>
        <taxon>Micromonosporales</taxon>
        <taxon>Micromonosporaceae</taxon>
    </lineage>
</organism>
<sequence>MPLPVCVRTAPLLTSDSVTLPEPARAVFIAPDRPCASMLPEPVRASRSPAMSAIVMSPEPACTFTEPDVSVMSTLPEPVFKSTVDTPAKERSPEPSSPRIATPVGATIS</sequence>
<name>A0A6F8XZR7_9ACTN</name>